<sequence length="74" mass="8063">MSLKAIEWVGSITGLVGAGLLATNSPLSGYGFVAFLASNLCWFIFGYKTRAYGLLVMQVGFTLTSILGIWRWLI</sequence>
<dbReference type="InterPro" id="IPR006419">
    <property type="entry name" value="NMN_transpt_PnuC"/>
</dbReference>
<dbReference type="RefSeq" id="WP_341744713.1">
    <property type="nucleotide sequence ID" value="NZ_CP151407.1"/>
</dbReference>
<evidence type="ECO:0000256" key="2">
    <source>
        <dbReference type="ARBA" id="ARBA00022692"/>
    </source>
</evidence>
<feature type="transmembrane region" description="Helical" evidence="5">
    <location>
        <begin position="52"/>
        <end position="73"/>
    </location>
</feature>
<keyword evidence="6" id="KW-0614">Plasmid</keyword>
<evidence type="ECO:0000313" key="7">
    <source>
        <dbReference type="Proteomes" id="UP001479520"/>
    </source>
</evidence>
<protein>
    <submittedName>
        <fullName evidence="6">Nicotinamide mononucleotide transporter</fullName>
    </submittedName>
</protein>
<evidence type="ECO:0000256" key="4">
    <source>
        <dbReference type="ARBA" id="ARBA00023136"/>
    </source>
</evidence>
<evidence type="ECO:0000313" key="6">
    <source>
        <dbReference type="EMBL" id="WZJ23374.1"/>
    </source>
</evidence>
<proteinExistence type="predicted"/>
<geneLocation type="plasmid" evidence="6 7">
    <name>unnamed1</name>
</geneLocation>
<accession>A0ABZ2XL69</accession>
<feature type="transmembrane region" description="Helical" evidence="5">
    <location>
        <begin position="27"/>
        <end position="45"/>
    </location>
</feature>
<keyword evidence="7" id="KW-1185">Reference proteome</keyword>
<dbReference type="Pfam" id="PF04973">
    <property type="entry name" value="NMN_transporter"/>
    <property type="match status" value="1"/>
</dbReference>
<dbReference type="EMBL" id="CP151407">
    <property type="protein sequence ID" value="WZJ23374.1"/>
    <property type="molecule type" value="Genomic_DNA"/>
</dbReference>
<name>A0ABZ2XL69_9RHOO</name>
<reference evidence="6 7" key="1">
    <citation type="submission" date="2024-04" db="EMBL/GenBank/DDBJ databases">
        <title>Dissimilatory iodate-reducing microorganisms contribute to the enrichment of iodine in groundwater.</title>
        <authorList>
            <person name="Jiang Z."/>
        </authorList>
    </citation>
    <scope>NUCLEOTIDE SEQUENCE [LARGE SCALE GENOMIC DNA]</scope>
    <source>
        <strain evidence="6 7">NCP973</strain>
        <plasmid evidence="6 7">unnamed1</plasmid>
    </source>
</reference>
<organism evidence="6 7">
    <name type="scientific">Azonexus hydrophilus</name>
    <dbReference type="NCBI Taxonomy" id="418702"/>
    <lineage>
        <taxon>Bacteria</taxon>
        <taxon>Pseudomonadati</taxon>
        <taxon>Pseudomonadota</taxon>
        <taxon>Betaproteobacteria</taxon>
        <taxon>Rhodocyclales</taxon>
        <taxon>Azonexaceae</taxon>
        <taxon>Azonexus</taxon>
    </lineage>
</organism>
<keyword evidence="3 5" id="KW-1133">Transmembrane helix</keyword>
<comment type="subcellular location">
    <subcellularLocation>
        <location evidence="1">Membrane</location>
        <topology evidence="1">Multi-pass membrane protein</topology>
    </subcellularLocation>
</comment>
<keyword evidence="4 5" id="KW-0472">Membrane</keyword>
<gene>
    <name evidence="6" type="ORF">AADV58_18365</name>
</gene>
<keyword evidence="2 5" id="KW-0812">Transmembrane</keyword>
<evidence type="ECO:0000256" key="1">
    <source>
        <dbReference type="ARBA" id="ARBA00004141"/>
    </source>
</evidence>
<evidence type="ECO:0000256" key="3">
    <source>
        <dbReference type="ARBA" id="ARBA00022989"/>
    </source>
</evidence>
<evidence type="ECO:0000256" key="5">
    <source>
        <dbReference type="SAM" id="Phobius"/>
    </source>
</evidence>
<dbReference type="Proteomes" id="UP001479520">
    <property type="component" value="Plasmid unnamed1"/>
</dbReference>